<dbReference type="Proteomes" id="UP000095286">
    <property type="component" value="Unplaced"/>
</dbReference>
<name>A0AC35TKK9_9BILA</name>
<reference evidence="2" key="1">
    <citation type="submission" date="2016-11" db="UniProtKB">
        <authorList>
            <consortium name="WormBaseParasite"/>
        </authorList>
    </citation>
    <scope>IDENTIFICATION</scope>
    <source>
        <strain evidence="2">KR3021</strain>
    </source>
</reference>
<proteinExistence type="predicted"/>
<protein>
    <submittedName>
        <fullName evidence="2">Proline dehydrogenase</fullName>
    </submittedName>
</protein>
<sequence>MSLCRILNLTEKSCLSNGLKGNWNSRYLASVPQDKAAEIAEVYGRLDKSFENTEEAFKSKNNFELLRANMVFKVCSYDKIVENNAKIMSVMKKVMGEKLFEKTLKATFYGHFVAGEDIPESIKCMEKLQKFGVKSILDYSVEADISSQEAEDKAVDGFVDSKFDQTIPTESAEDKKDVESIHTQYSAHKKFGDRRKGVSGARTYFYESEIQCDKNKDIFIKCIDAVHDANTTESQGFTVLKITALGRPQLLLKLSETIEQSKSFFKRLLGTTGGDLVSGKVNLERLQRKIKEKNIQADEKDVKAWFKNVDADKNGFIDFLEFGDLLNSKKRACEIFKIVNTETGQMQPLIPSLTSSEEIELDNMLKRLNYIADYAATKGIRLMIDAEQTYFQPAISHLAIELMKKHNKKGGLIFNTYQCYLKSALTNIEIDMEYAKRENFHFGAKLVRGAYMEQERDRATTIGYEDPINPDYETSSKMYHDVIKRILDERDVRGPGSVSVMAATHNEDSVRFVIETMKEKNIAPSDKVLCFAQLYGMCDQVSFSLGQAGYSVYKYLPFGPVKDVVPYLSRRALENRGFLAKAQKERRLLKTELIRRIKTGAFFKRSN</sequence>
<accession>A0AC35TKK9</accession>
<evidence type="ECO:0000313" key="2">
    <source>
        <dbReference type="WBParaSite" id="RSKR_0000158200.1"/>
    </source>
</evidence>
<dbReference type="WBParaSite" id="RSKR_0000158200.1">
    <property type="protein sequence ID" value="RSKR_0000158200.1"/>
    <property type="gene ID" value="RSKR_0000158200"/>
</dbReference>
<organism evidence="1 2">
    <name type="scientific">Rhabditophanes sp. KR3021</name>
    <dbReference type="NCBI Taxonomy" id="114890"/>
    <lineage>
        <taxon>Eukaryota</taxon>
        <taxon>Metazoa</taxon>
        <taxon>Ecdysozoa</taxon>
        <taxon>Nematoda</taxon>
        <taxon>Chromadorea</taxon>
        <taxon>Rhabditida</taxon>
        <taxon>Tylenchina</taxon>
        <taxon>Panagrolaimomorpha</taxon>
        <taxon>Strongyloidoidea</taxon>
        <taxon>Alloionematidae</taxon>
        <taxon>Rhabditophanes</taxon>
    </lineage>
</organism>
<evidence type="ECO:0000313" key="1">
    <source>
        <dbReference type="Proteomes" id="UP000095286"/>
    </source>
</evidence>